<evidence type="ECO:0000256" key="7">
    <source>
        <dbReference type="ARBA" id="ARBA00023136"/>
    </source>
</evidence>
<keyword evidence="7 8" id="KW-0472">Membrane</keyword>
<dbReference type="OrthoDB" id="9775035at2"/>
<dbReference type="GO" id="GO:0005886">
    <property type="term" value="C:plasma membrane"/>
    <property type="evidence" value="ECO:0007669"/>
    <property type="project" value="UniProtKB-SubCell"/>
</dbReference>
<evidence type="ECO:0000256" key="6">
    <source>
        <dbReference type="ARBA" id="ARBA00022989"/>
    </source>
</evidence>
<keyword evidence="6 8" id="KW-1133">Transmembrane helix</keyword>
<comment type="caution">
    <text evidence="10">The sequence shown here is derived from an EMBL/GenBank/DDBJ whole genome shotgun (WGS) entry which is preliminary data.</text>
</comment>
<feature type="transmembrane region" description="Helical" evidence="8">
    <location>
        <begin position="203"/>
        <end position="222"/>
    </location>
</feature>
<dbReference type="GO" id="GO:0010041">
    <property type="term" value="P:response to iron(III) ion"/>
    <property type="evidence" value="ECO:0007669"/>
    <property type="project" value="TreeGrafter"/>
</dbReference>
<feature type="transmembrane region" description="Helical" evidence="8">
    <location>
        <begin position="7"/>
        <end position="27"/>
    </location>
</feature>
<dbReference type="eggNOG" id="COG1807">
    <property type="taxonomic scope" value="Bacteria"/>
</dbReference>
<accession>G9YJ33</accession>
<dbReference type="InterPro" id="IPR038731">
    <property type="entry name" value="RgtA/B/C-like"/>
</dbReference>
<feature type="domain" description="Glycosyltransferase RgtA/B/C/D-like" evidence="9">
    <location>
        <begin position="60"/>
        <end position="222"/>
    </location>
</feature>
<keyword evidence="4 10" id="KW-0808">Transferase</keyword>
<dbReference type="PANTHER" id="PTHR33908">
    <property type="entry name" value="MANNOSYLTRANSFERASE YKCB-RELATED"/>
    <property type="match status" value="1"/>
</dbReference>
<evidence type="ECO:0000256" key="3">
    <source>
        <dbReference type="ARBA" id="ARBA00022676"/>
    </source>
</evidence>
<reference evidence="10 11" key="1">
    <citation type="submission" date="2011-08" db="EMBL/GenBank/DDBJ databases">
        <authorList>
            <person name="Weinstock G."/>
            <person name="Sodergren E."/>
            <person name="Clifton S."/>
            <person name="Fulton L."/>
            <person name="Fulton B."/>
            <person name="Courtney L."/>
            <person name="Fronick C."/>
            <person name="Harrison M."/>
            <person name="Strong C."/>
            <person name="Farmer C."/>
            <person name="Delahaunty K."/>
            <person name="Markovic C."/>
            <person name="Hall O."/>
            <person name="Minx P."/>
            <person name="Tomlinson C."/>
            <person name="Mitreva M."/>
            <person name="Hou S."/>
            <person name="Chen J."/>
            <person name="Wollam A."/>
            <person name="Pepin K.H."/>
            <person name="Johnson M."/>
            <person name="Bhonagiri V."/>
            <person name="Zhang X."/>
            <person name="Suruliraj S."/>
            <person name="Warren W."/>
            <person name="Chinwalla A."/>
            <person name="Mardis E.R."/>
            <person name="Wilson R.K."/>
        </authorList>
    </citation>
    <scope>NUCLEOTIDE SEQUENCE [LARGE SCALE GENOMIC DNA]</scope>
    <source>
        <strain evidence="10 11">F0357</strain>
    </source>
</reference>
<keyword evidence="5 8" id="KW-0812">Transmembrane</keyword>
<feature type="transmembrane region" description="Helical" evidence="8">
    <location>
        <begin position="338"/>
        <end position="359"/>
    </location>
</feature>
<dbReference type="HOGENOM" id="CLU_019200_0_2_9"/>
<feature type="transmembrane region" description="Helical" evidence="8">
    <location>
        <begin position="284"/>
        <end position="304"/>
    </location>
</feature>
<organism evidence="10 11">
    <name type="scientific">Anaeroglobus geminatus F0357</name>
    <dbReference type="NCBI Taxonomy" id="861450"/>
    <lineage>
        <taxon>Bacteria</taxon>
        <taxon>Bacillati</taxon>
        <taxon>Bacillota</taxon>
        <taxon>Negativicutes</taxon>
        <taxon>Veillonellales</taxon>
        <taxon>Veillonellaceae</taxon>
        <taxon>Anaeroglobus</taxon>
    </lineage>
</organism>
<feature type="transmembrane region" description="Helical" evidence="8">
    <location>
        <begin position="396"/>
        <end position="421"/>
    </location>
</feature>
<dbReference type="Pfam" id="PF13231">
    <property type="entry name" value="PMT_2"/>
    <property type="match status" value="1"/>
</dbReference>
<evidence type="ECO:0000256" key="8">
    <source>
        <dbReference type="SAM" id="Phobius"/>
    </source>
</evidence>
<dbReference type="EMBL" id="AGCJ01000073">
    <property type="protein sequence ID" value="EHM39077.1"/>
    <property type="molecule type" value="Genomic_DNA"/>
</dbReference>
<keyword evidence="3 10" id="KW-0328">Glycosyltransferase</keyword>
<protein>
    <submittedName>
        <fullName evidence="10">Dolichyl-phosphate-mannose-protein mannosyltransferase</fullName>
    </submittedName>
</protein>
<feature type="transmembrane region" description="Helical" evidence="8">
    <location>
        <begin position="255"/>
        <end position="277"/>
    </location>
</feature>
<dbReference type="PATRIC" id="fig|861450.3.peg.1550"/>
<comment type="subcellular location">
    <subcellularLocation>
        <location evidence="1">Cell membrane</location>
        <topology evidence="1">Multi-pass membrane protein</topology>
    </subcellularLocation>
</comment>
<dbReference type="RefSeq" id="WP_006790644.1">
    <property type="nucleotide sequence ID" value="NZ_JH417605.1"/>
</dbReference>
<evidence type="ECO:0000256" key="1">
    <source>
        <dbReference type="ARBA" id="ARBA00004651"/>
    </source>
</evidence>
<feature type="transmembrane region" description="Helical" evidence="8">
    <location>
        <begin position="310"/>
        <end position="331"/>
    </location>
</feature>
<evidence type="ECO:0000313" key="10">
    <source>
        <dbReference type="EMBL" id="EHM39077.1"/>
    </source>
</evidence>
<keyword evidence="2" id="KW-1003">Cell membrane</keyword>
<gene>
    <name evidence="10" type="ORF">HMPREF0080_01677</name>
</gene>
<dbReference type="InterPro" id="IPR050297">
    <property type="entry name" value="LipidA_mod_glycosyltrf_83"/>
</dbReference>
<dbReference type="PANTHER" id="PTHR33908:SF3">
    <property type="entry name" value="UNDECAPRENYL PHOSPHATE-ALPHA-4-AMINO-4-DEOXY-L-ARABINOSE ARABINOSYL TRANSFERASE"/>
    <property type="match status" value="1"/>
</dbReference>
<name>G9YJ33_9FIRM</name>
<dbReference type="GO" id="GO:0016763">
    <property type="term" value="F:pentosyltransferase activity"/>
    <property type="evidence" value="ECO:0007669"/>
    <property type="project" value="TreeGrafter"/>
</dbReference>
<proteinExistence type="predicted"/>
<evidence type="ECO:0000256" key="4">
    <source>
        <dbReference type="ARBA" id="ARBA00022679"/>
    </source>
</evidence>
<evidence type="ECO:0000256" key="2">
    <source>
        <dbReference type="ARBA" id="ARBA00022475"/>
    </source>
</evidence>
<evidence type="ECO:0000313" key="11">
    <source>
        <dbReference type="Proteomes" id="UP000005481"/>
    </source>
</evidence>
<feature type="transmembrane region" description="Helical" evidence="8">
    <location>
        <begin position="81"/>
        <end position="102"/>
    </location>
</feature>
<feature type="transmembrane region" description="Helical" evidence="8">
    <location>
        <begin position="114"/>
        <end position="133"/>
    </location>
</feature>
<evidence type="ECO:0000256" key="5">
    <source>
        <dbReference type="ARBA" id="ARBA00022692"/>
    </source>
</evidence>
<dbReference type="GO" id="GO:0009103">
    <property type="term" value="P:lipopolysaccharide biosynthetic process"/>
    <property type="evidence" value="ECO:0007669"/>
    <property type="project" value="UniProtKB-ARBA"/>
</dbReference>
<keyword evidence="11" id="KW-1185">Reference proteome</keyword>
<feature type="transmembrane region" description="Helical" evidence="8">
    <location>
        <begin position="365"/>
        <end position="384"/>
    </location>
</feature>
<dbReference type="AlphaFoldDB" id="G9YJ33"/>
<feature type="transmembrane region" description="Helical" evidence="8">
    <location>
        <begin position="163"/>
        <end position="191"/>
    </location>
</feature>
<dbReference type="STRING" id="861450.HMPREF0080_01677"/>
<dbReference type="Proteomes" id="UP000005481">
    <property type="component" value="Unassembled WGS sequence"/>
</dbReference>
<evidence type="ECO:0000259" key="9">
    <source>
        <dbReference type="Pfam" id="PF13231"/>
    </source>
</evidence>
<sequence>MRYIRSLLPVFIITFIFLSIGNSLLVVTDPVESNYALTAKEMVLAGDWLSPRIYNTFWYDKPVFTYWSLCLSYTLFGYSDFATRLPFAVSGALSVTVLTYYVKRRGNSPVMANLLAAMTATSLLFWILSHSVLTDQWLLFFTETALFSLYIGITENARSHTCIAYGAAALAVLTKGPVGIVLPGLIILLYIAAERKSVYLRRVFLPEGILIFLLLCMPWFIYMYNMHGREFLDGLLGFNNITRATVSEHPEENVFYYYLLLVPAALLPWTGVCLYGITHFFRKSGFPLFLTLWAGVTILFYTLMATKYPTYAYIAHIPLLYFGMLGLVRIYDREKNKTWFILTGPALFFWLLIWLAALIVRVDYIALGSMWPLLLFIPSAVFCIGTAQKLKAYTALPVLVSLGTATLYILLTWQVLVPFYMYRSAVPLAEKAAALNGRIYFFEEFRTSFVYYTGREAAFIAPADYDESIRLQRDAVWTQKHLFAVEDAPVFMHRLQRGEAVSLIVPQSRLKDFEKSEFKDYMTATGQYGTFTVYMPRKGTP</sequence>